<keyword evidence="1" id="KW-0079">Bacteriocin immunity</keyword>
<accession>A0A0R2C9T9</accession>
<dbReference type="eggNOG" id="ENOG502ZYDM">
    <property type="taxonomic scope" value="Bacteria"/>
</dbReference>
<evidence type="ECO:0008006" key="4">
    <source>
        <dbReference type="Google" id="ProtNLM"/>
    </source>
</evidence>
<dbReference type="SUPFAM" id="SSF109797">
    <property type="entry name" value="Bacteriocin immunity protein-like"/>
    <property type="match status" value="1"/>
</dbReference>
<dbReference type="EMBL" id="AYYX01000082">
    <property type="protein sequence ID" value="KRM84323.1"/>
    <property type="molecule type" value="Genomic_DNA"/>
</dbReference>
<reference evidence="2 3" key="1">
    <citation type="journal article" date="2015" name="Genome Announc.">
        <title>Expanding the biotechnology potential of lactobacilli through comparative genomics of 213 strains and associated genera.</title>
        <authorList>
            <person name="Sun Z."/>
            <person name="Harris H.M."/>
            <person name="McCann A."/>
            <person name="Guo C."/>
            <person name="Argimon S."/>
            <person name="Zhang W."/>
            <person name="Yang X."/>
            <person name="Jeffery I.B."/>
            <person name="Cooney J.C."/>
            <person name="Kagawa T.F."/>
            <person name="Liu W."/>
            <person name="Song Y."/>
            <person name="Salvetti E."/>
            <person name="Wrobel A."/>
            <person name="Rasinkangas P."/>
            <person name="Parkhill J."/>
            <person name="Rea M.C."/>
            <person name="O'Sullivan O."/>
            <person name="Ritari J."/>
            <person name="Douillard F.P."/>
            <person name="Paul Ross R."/>
            <person name="Yang R."/>
            <person name="Briner A.E."/>
            <person name="Felis G.E."/>
            <person name="de Vos W.M."/>
            <person name="Barrangou R."/>
            <person name="Klaenhammer T.R."/>
            <person name="Caufield P.W."/>
            <person name="Cui Y."/>
            <person name="Zhang H."/>
            <person name="O'Toole P.W."/>
        </authorList>
    </citation>
    <scope>NUCLEOTIDE SEQUENCE [LARGE SCALE GENOMIC DNA]</scope>
    <source>
        <strain evidence="2 3">DSM 20605</strain>
    </source>
</reference>
<dbReference type="RefSeq" id="WP_010581140.1">
    <property type="nucleotide sequence ID" value="NZ_AHYZ01000165.1"/>
</dbReference>
<dbReference type="PATRIC" id="fig|1133569.4.peg.2206"/>
<evidence type="ECO:0000256" key="1">
    <source>
        <dbReference type="ARBA" id="ARBA00023025"/>
    </source>
</evidence>
<keyword evidence="3" id="KW-1185">Reference proteome</keyword>
<protein>
    <recommendedName>
        <fullName evidence="4">Prebacteriocin</fullName>
    </recommendedName>
</protein>
<proteinExistence type="predicted"/>
<dbReference type="Proteomes" id="UP000051576">
    <property type="component" value="Unassembled WGS sequence"/>
</dbReference>
<evidence type="ECO:0000313" key="2">
    <source>
        <dbReference type="EMBL" id="KRM84323.1"/>
    </source>
</evidence>
<evidence type="ECO:0000313" key="3">
    <source>
        <dbReference type="Proteomes" id="UP000051576"/>
    </source>
</evidence>
<dbReference type="GO" id="GO:0030153">
    <property type="term" value="P:bacteriocin immunity"/>
    <property type="evidence" value="ECO:0007669"/>
    <property type="project" value="UniProtKB-KW"/>
</dbReference>
<dbReference type="AlphaFoldDB" id="A0A0R2C9T9"/>
<sequence>MINHGAVKQLLDQLSQAYGDPEVKQSAAAQKMIFASAQELEKSQDCDLVATKLCKEMVLSYWFHQNNFPKALIVLHHQIKSRAIKYDAMAITSMMLTSWF</sequence>
<organism evidence="2 3">
    <name type="scientific">Liquorilactobacillus vini DSM 20605</name>
    <dbReference type="NCBI Taxonomy" id="1133569"/>
    <lineage>
        <taxon>Bacteria</taxon>
        <taxon>Bacillati</taxon>
        <taxon>Bacillota</taxon>
        <taxon>Bacilli</taxon>
        <taxon>Lactobacillales</taxon>
        <taxon>Lactobacillaceae</taxon>
        <taxon>Liquorilactobacillus</taxon>
    </lineage>
</organism>
<dbReference type="Gene3D" id="1.20.1440.50">
    <property type="entry name" value="Ta0600-like"/>
    <property type="match status" value="1"/>
</dbReference>
<name>A0A0R2C9T9_9LACO</name>
<dbReference type="InterPro" id="IPR023130">
    <property type="entry name" value="Ta0600-like_sf"/>
</dbReference>
<comment type="caution">
    <text evidence="2">The sequence shown here is derived from an EMBL/GenBank/DDBJ whole genome shotgun (WGS) entry which is preliminary data.</text>
</comment>
<gene>
    <name evidence="2" type="ORF">FD21_GL002044</name>
</gene>
<dbReference type="OrthoDB" id="2295351at2"/>